<dbReference type="Pfam" id="PF07065">
    <property type="entry name" value="D123"/>
    <property type="match status" value="1"/>
</dbReference>
<keyword evidence="5" id="KW-1185">Reference proteome</keyword>
<reference evidence="4 6" key="2">
    <citation type="submission" date="2018-03" db="EMBL/GenBank/DDBJ databases">
        <authorList>
            <person name="Fogelqvist J."/>
        </authorList>
    </citation>
    <scope>NUCLEOTIDE SEQUENCE [LARGE SCALE GENOMIC DNA]</scope>
</reference>
<geneLocation type="mitochondrion" evidence="4"/>
<dbReference type="InterPro" id="IPR009772">
    <property type="entry name" value="CDC123"/>
</dbReference>
<gene>
    <name evidence="3" type="ORF">PBRA_000312</name>
    <name evidence="4" type="ORF">PLBR_LOCUS4088</name>
</gene>
<dbReference type="EMBL" id="OVEO01000006">
    <property type="protein sequence ID" value="SPQ96873.1"/>
    <property type="molecule type" value="Genomic_DNA"/>
</dbReference>
<dbReference type="OMA" id="TFPDPNF"/>
<reference evidence="3 5" key="1">
    <citation type="submission" date="2015-02" db="EMBL/GenBank/DDBJ databases">
        <authorList>
            <person name="Chooi Y.-H."/>
        </authorList>
    </citation>
    <scope>NUCLEOTIDE SEQUENCE [LARGE SCALE GENOMIC DNA]</scope>
    <source>
        <strain evidence="3">E3</strain>
    </source>
</reference>
<organism evidence="3 5">
    <name type="scientific">Plasmodiophora brassicae</name>
    <name type="common">Clubroot disease agent</name>
    <dbReference type="NCBI Taxonomy" id="37360"/>
    <lineage>
        <taxon>Eukaryota</taxon>
        <taxon>Sar</taxon>
        <taxon>Rhizaria</taxon>
        <taxon>Endomyxa</taxon>
        <taxon>Phytomyxea</taxon>
        <taxon>Plasmodiophorida</taxon>
        <taxon>Plasmodiophoridae</taxon>
        <taxon>Plasmodiophora</taxon>
    </lineage>
</organism>
<protein>
    <recommendedName>
        <fullName evidence="7">Cell division cycle protein 123 homolog</fullName>
    </recommendedName>
</protein>
<dbReference type="PANTHER" id="PTHR15323">
    <property type="entry name" value="D123 PROTEIN"/>
    <property type="match status" value="1"/>
</dbReference>
<evidence type="ECO:0000256" key="2">
    <source>
        <dbReference type="SAM" id="MobiDB-lite"/>
    </source>
</evidence>
<sequence length="344" mass="39351">MASAPEASRSNVLACQFHRWYPEHRRWTIRSRVLDLSPEFVEYLNADGFVLPTAAMDRCANDSDSSSWSESDDDGNAPGRGVMQEPGVDLPEIELIRSEIEKLGGAVIPKLNWSSPRDATWIACDGTMKCVTPADVLLLLKASDFIQHDLTQPFEACVDAADDARPVEYKLVLRQWAHLVQSREFRCFIRDRRIVAISQRDRLNYYAHLNQDGARECLRRAIDDFYRRRIRDTFPEENYVMDVYVDGDDVVFLIDFNPFSVVTDALLFTWPELMRLGSSSSHCEFRIVEQQPALGPSETMSYGFPQDILQMNSAEAIERFATDYRNGAFREEHSDDDDSISQDP</sequence>
<evidence type="ECO:0008006" key="7">
    <source>
        <dbReference type="Google" id="ProtNLM"/>
    </source>
</evidence>
<feature type="region of interest" description="Disordered" evidence="2">
    <location>
        <begin position="61"/>
        <end position="85"/>
    </location>
</feature>
<proteinExistence type="inferred from homology"/>
<evidence type="ECO:0000313" key="3">
    <source>
        <dbReference type="EMBL" id="CEO94527.1"/>
    </source>
</evidence>
<evidence type="ECO:0000313" key="5">
    <source>
        <dbReference type="Proteomes" id="UP000039324"/>
    </source>
</evidence>
<evidence type="ECO:0000313" key="6">
    <source>
        <dbReference type="Proteomes" id="UP000290189"/>
    </source>
</evidence>
<accession>A0A0G4IHD8</accession>
<dbReference type="Proteomes" id="UP000290189">
    <property type="component" value="Unassembled WGS sequence"/>
</dbReference>
<keyword evidence="4" id="KW-0496">Mitochondrion</keyword>
<evidence type="ECO:0000313" key="4">
    <source>
        <dbReference type="EMBL" id="SPQ96873.1"/>
    </source>
</evidence>
<dbReference type="Proteomes" id="UP000039324">
    <property type="component" value="Unassembled WGS sequence"/>
</dbReference>
<dbReference type="PANTHER" id="PTHR15323:SF6">
    <property type="entry name" value="CELL DIVISION CYCLE PROTEIN 123 HOMOLOG"/>
    <property type="match status" value="1"/>
</dbReference>
<comment type="similarity">
    <text evidence="1">Belongs to the CDC123 family.</text>
</comment>
<dbReference type="GO" id="GO:0005737">
    <property type="term" value="C:cytoplasm"/>
    <property type="evidence" value="ECO:0007669"/>
    <property type="project" value="TreeGrafter"/>
</dbReference>
<name>A0A0G4IHD8_PLABS</name>
<dbReference type="OrthoDB" id="360540at2759"/>
<dbReference type="STRING" id="37360.A0A0G4IHD8"/>
<evidence type="ECO:0000256" key="1">
    <source>
        <dbReference type="ARBA" id="ARBA00011047"/>
    </source>
</evidence>
<dbReference type="AlphaFoldDB" id="A0A0G4IHD8"/>
<dbReference type="EMBL" id="CDSF01000001">
    <property type="protein sequence ID" value="CEO94527.1"/>
    <property type="molecule type" value="Genomic_DNA"/>
</dbReference>